<proteinExistence type="predicted"/>
<dbReference type="SUPFAM" id="SSF69864">
    <property type="entry name" value="Argininosuccinate synthetase, C-terminal domain"/>
    <property type="match status" value="1"/>
</dbReference>
<organism evidence="10 11">
    <name type="scientific">Sodaliphilus pleomorphus</name>
    <dbReference type="NCBI Taxonomy" id="2606626"/>
    <lineage>
        <taxon>Bacteria</taxon>
        <taxon>Pseudomonadati</taxon>
        <taxon>Bacteroidota</taxon>
        <taxon>Bacteroidia</taxon>
        <taxon>Bacteroidales</taxon>
        <taxon>Muribaculaceae</taxon>
        <taxon>Sodaliphilus</taxon>
    </lineage>
</organism>
<dbReference type="Gene3D" id="3.90.1260.10">
    <property type="entry name" value="Argininosuccinate synthetase, chain A, domain 2"/>
    <property type="match status" value="1"/>
</dbReference>
<dbReference type="PROSITE" id="PS00564">
    <property type="entry name" value="ARGININOSUCCIN_SYN_1"/>
    <property type="match status" value="1"/>
</dbReference>
<evidence type="ECO:0000259" key="9">
    <source>
        <dbReference type="Pfam" id="PF20979"/>
    </source>
</evidence>
<comment type="caution">
    <text evidence="10">The sequence shown here is derived from an EMBL/GenBank/DDBJ whole genome shotgun (WGS) entry which is preliminary data.</text>
</comment>
<evidence type="ECO:0000313" key="11">
    <source>
        <dbReference type="Proteomes" id="UP000483362"/>
    </source>
</evidence>
<evidence type="ECO:0000256" key="3">
    <source>
        <dbReference type="ARBA" id="ARBA00022571"/>
    </source>
</evidence>
<dbReference type="InterPro" id="IPR048268">
    <property type="entry name" value="Arginosuc_syn_C"/>
</dbReference>
<evidence type="ECO:0000256" key="7">
    <source>
        <dbReference type="ARBA" id="ARBA00022840"/>
    </source>
</evidence>
<dbReference type="GO" id="GO:0000053">
    <property type="term" value="P:argininosuccinate metabolic process"/>
    <property type="evidence" value="ECO:0007669"/>
    <property type="project" value="TreeGrafter"/>
</dbReference>
<dbReference type="CDD" id="cd04301">
    <property type="entry name" value="NAT_SF"/>
    <property type="match status" value="1"/>
</dbReference>
<evidence type="ECO:0000313" key="10">
    <source>
        <dbReference type="EMBL" id="MSS16583.1"/>
    </source>
</evidence>
<dbReference type="InterPro" id="IPR016181">
    <property type="entry name" value="Acyl_CoA_acyltransferase"/>
</dbReference>
<dbReference type="GO" id="GO:0004055">
    <property type="term" value="F:argininosuccinate synthase activity"/>
    <property type="evidence" value="ECO:0007669"/>
    <property type="project" value="UniProtKB-EC"/>
</dbReference>
<feature type="domain" description="Arginosuccinate synthase C-terminal" evidence="9">
    <location>
        <begin position="347"/>
        <end position="563"/>
    </location>
</feature>
<comment type="pathway">
    <text evidence="1">Amino-acid biosynthesis; L-arginine biosynthesis; L-arginine from L-ornithine and carbamoyl phosphate: step 2/3.</text>
</comment>
<dbReference type="Gene3D" id="3.40.630.30">
    <property type="match status" value="1"/>
</dbReference>
<accession>A0A6L5XBE8</accession>
<dbReference type="PANTHER" id="PTHR11587:SF2">
    <property type="entry name" value="ARGININOSUCCINATE SYNTHASE"/>
    <property type="match status" value="1"/>
</dbReference>
<dbReference type="InterPro" id="IPR023434">
    <property type="entry name" value="Arginosuc_synth_type_1_subfam"/>
</dbReference>
<dbReference type="AlphaFoldDB" id="A0A6L5XBE8"/>
<evidence type="ECO:0000256" key="1">
    <source>
        <dbReference type="ARBA" id="ARBA00004967"/>
    </source>
</evidence>
<keyword evidence="4" id="KW-0436">Ligase</keyword>
<dbReference type="InterPro" id="IPR024074">
    <property type="entry name" value="AS_cat/multimer_dom_body"/>
</dbReference>
<dbReference type="SUPFAM" id="SSF52402">
    <property type="entry name" value="Adenine nucleotide alpha hydrolases-like"/>
    <property type="match status" value="1"/>
</dbReference>
<evidence type="ECO:0000256" key="6">
    <source>
        <dbReference type="ARBA" id="ARBA00022741"/>
    </source>
</evidence>
<dbReference type="UniPathway" id="UPA00068">
    <property type="reaction ID" value="UER00113"/>
</dbReference>
<dbReference type="FunFam" id="3.40.50.620:FF:000019">
    <property type="entry name" value="Argininosuccinate synthase"/>
    <property type="match status" value="1"/>
</dbReference>
<feature type="domain" description="Arginosuccinate synthase-like N-terminal" evidence="8">
    <location>
        <begin position="177"/>
        <end position="337"/>
    </location>
</feature>
<dbReference type="PANTHER" id="PTHR11587">
    <property type="entry name" value="ARGININOSUCCINATE SYNTHASE"/>
    <property type="match status" value="1"/>
</dbReference>
<gene>
    <name evidence="10" type="ORF">FYJ29_02170</name>
</gene>
<evidence type="ECO:0000256" key="5">
    <source>
        <dbReference type="ARBA" id="ARBA00022605"/>
    </source>
</evidence>
<keyword evidence="11" id="KW-1185">Reference proteome</keyword>
<dbReference type="GO" id="GO:0006526">
    <property type="term" value="P:L-arginine biosynthetic process"/>
    <property type="evidence" value="ECO:0007669"/>
    <property type="project" value="UniProtKB-UniPathway"/>
</dbReference>
<evidence type="ECO:0000259" key="8">
    <source>
        <dbReference type="Pfam" id="PF00764"/>
    </source>
</evidence>
<dbReference type="CDD" id="cd01999">
    <property type="entry name" value="ASS"/>
    <property type="match status" value="1"/>
</dbReference>
<dbReference type="SUPFAM" id="SSF55729">
    <property type="entry name" value="Acyl-CoA N-acyltransferases (Nat)"/>
    <property type="match status" value="1"/>
</dbReference>
<dbReference type="Pfam" id="PF00764">
    <property type="entry name" value="Arginosuc_synth"/>
    <property type="match status" value="1"/>
</dbReference>
<keyword evidence="5" id="KW-0028">Amino-acid biosynthesis</keyword>
<keyword evidence="6" id="KW-0547">Nucleotide-binding</keyword>
<dbReference type="GO" id="GO:0005737">
    <property type="term" value="C:cytoplasm"/>
    <property type="evidence" value="ECO:0007669"/>
    <property type="project" value="TreeGrafter"/>
</dbReference>
<reference evidence="10 11" key="1">
    <citation type="submission" date="2019-08" db="EMBL/GenBank/DDBJ databases">
        <title>In-depth cultivation of the pig gut microbiome towards novel bacterial diversity and tailored functional studies.</title>
        <authorList>
            <person name="Wylensek D."/>
            <person name="Hitch T.C.A."/>
            <person name="Clavel T."/>
        </authorList>
    </citation>
    <scope>NUCLEOTIDE SEQUENCE [LARGE SCALE GENOMIC DNA]</scope>
    <source>
        <strain evidence="10 11">Oil-RF-744-WCA-WT-10</strain>
    </source>
</reference>
<sequence length="576" mass="64736">MSDAAKVRGTGIAKRTHAYVEKVMLENKAVLALYHGRFAGFSYIESWSHKLFVTNSGLIVHPDFRGIGVASRIKRRVFALARERYPMAKVFSLTTGAAVLNMNTKLGFKPVTFEVLTRDKEFWKGCESCVNYDILQRNGGAKCLCTALLYDPAEHIGEPPVDYNAASSSTQPKRREKVVLAYSGGLDTSFAVKYLSEDCGYDVYTATANTGGFSAQELATIEKHALELGAVKHVNLDITQEYYNKSIKYMVYGNVLRNGTYPISVSSERMFQAIAIIKYAKKIGADCVAHGSTGAGNDQIRFDLTFQVLAPEIKVITPTRDLSLTRDYEINYLKDHGFVGDFKKLEYSYNEGLWGTSICGKETLHSDENLPESAFLRPMTAHDDKHLTLDFVKGELDAIDGRHYDDKVKAIQDLEDLVAPYGIGRDINLGDTIIGIKGRVGFEAAAPLLIIAAHKLLEKYTLTKWQQYWKEQLGNWYGMFFHESYYLEPVMRDIEAYLTKSQRNVTGKVIIDLKPYRYDLVGVQSPFDLSKTGFGEYGEMNKAWTADDVKGYTKIYANPLKIYHYNQLKNGIADDL</sequence>
<dbReference type="Gene3D" id="3.40.50.620">
    <property type="entry name" value="HUPs"/>
    <property type="match status" value="1"/>
</dbReference>
<dbReference type="InterPro" id="IPR014729">
    <property type="entry name" value="Rossmann-like_a/b/a_fold"/>
</dbReference>
<keyword evidence="7" id="KW-0067">ATP-binding</keyword>
<dbReference type="EMBL" id="VULT01000003">
    <property type="protein sequence ID" value="MSS16583.1"/>
    <property type="molecule type" value="Genomic_DNA"/>
</dbReference>
<name>A0A6L5XBE8_9BACT</name>
<dbReference type="Proteomes" id="UP000483362">
    <property type="component" value="Unassembled WGS sequence"/>
</dbReference>
<dbReference type="GO" id="GO:0005524">
    <property type="term" value="F:ATP binding"/>
    <property type="evidence" value="ECO:0007669"/>
    <property type="project" value="UniProtKB-KW"/>
</dbReference>
<keyword evidence="3" id="KW-0055">Arginine biosynthesis</keyword>
<dbReference type="GO" id="GO:0000050">
    <property type="term" value="P:urea cycle"/>
    <property type="evidence" value="ECO:0007669"/>
    <property type="project" value="TreeGrafter"/>
</dbReference>
<dbReference type="InterPro" id="IPR018223">
    <property type="entry name" value="Arginosuc_synth_CS"/>
</dbReference>
<dbReference type="InterPro" id="IPR001518">
    <property type="entry name" value="Arginosuc_synth"/>
</dbReference>
<dbReference type="InterPro" id="IPR048267">
    <property type="entry name" value="Arginosuc_syn_N"/>
</dbReference>
<protein>
    <recommendedName>
        <fullName evidence="2">argininosuccinate synthase</fullName>
        <ecNumber evidence="2">6.3.4.5</ecNumber>
    </recommendedName>
</protein>
<evidence type="ECO:0000256" key="4">
    <source>
        <dbReference type="ARBA" id="ARBA00022598"/>
    </source>
</evidence>
<dbReference type="EC" id="6.3.4.5" evidence="2"/>
<evidence type="ECO:0000256" key="2">
    <source>
        <dbReference type="ARBA" id="ARBA00012286"/>
    </source>
</evidence>
<dbReference type="Pfam" id="PF20979">
    <property type="entry name" value="Arginosuc_syn_C"/>
    <property type="match status" value="1"/>
</dbReference>